<evidence type="ECO:0000313" key="1">
    <source>
        <dbReference type="EMBL" id="CAF4952029.1"/>
    </source>
</evidence>
<accession>A0A821Y0M9</accession>
<gene>
    <name evidence="1" type="ORF">QYT958_LOCUS33559</name>
</gene>
<evidence type="ECO:0000313" key="2">
    <source>
        <dbReference type="Proteomes" id="UP000663848"/>
    </source>
</evidence>
<proteinExistence type="predicted"/>
<feature type="non-terminal residue" evidence="1">
    <location>
        <position position="1"/>
    </location>
</feature>
<dbReference type="Proteomes" id="UP000663848">
    <property type="component" value="Unassembled WGS sequence"/>
</dbReference>
<dbReference type="EMBL" id="CAJOBR010023077">
    <property type="protein sequence ID" value="CAF4952029.1"/>
    <property type="molecule type" value="Genomic_DNA"/>
</dbReference>
<organism evidence="1 2">
    <name type="scientific">Rotaria socialis</name>
    <dbReference type="NCBI Taxonomy" id="392032"/>
    <lineage>
        <taxon>Eukaryota</taxon>
        <taxon>Metazoa</taxon>
        <taxon>Spiralia</taxon>
        <taxon>Gnathifera</taxon>
        <taxon>Rotifera</taxon>
        <taxon>Eurotatoria</taxon>
        <taxon>Bdelloidea</taxon>
        <taxon>Philodinida</taxon>
        <taxon>Philodinidae</taxon>
        <taxon>Rotaria</taxon>
    </lineage>
</organism>
<protein>
    <submittedName>
        <fullName evidence="1">Uncharacterized protein</fullName>
    </submittedName>
</protein>
<comment type="caution">
    <text evidence="1">The sequence shown here is derived from an EMBL/GenBank/DDBJ whole genome shotgun (WGS) entry which is preliminary data.</text>
</comment>
<name>A0A821Y0M9_9BILA</name>
<sequence length="102" mass="12064">TYSRIAAVFGRFPLMIRPFTTVSSRRNARPGKSVCVYLPSSINLQYVSLNIQYYIFISVMQNVFTSINSNNIYYSSTLIWLVQWRIERLITSYEYLLFFFGF</sequence>
<dbReference type="AlphaFoldDB" id="A0A821Y0M9"/>
<reference evidence="1" key="1">
    <citation type="submission" date="2021-02" db="EMBL/GenBank/DDBJ databases">
        <authorList>
            <person name="Nowell W R."/>
        </authorList>
    </citation>
    <scope>NUCLEOTIDE SEQUENCE</scope>
</reference>